<dbReference type="EMBL" id="JAEMGP010000002">
    <property type="protein sequence ID" value="KAG5214220.1"/>
    <property type="molecule type" value="Genomic_DNA"/>
</dbReference>
<dbReference type="NCBIfam" id="TIGR00799">
    <property type="entry name" value="mtp"/>
    <property type="match status" value="1"/>
</dbReference>
<dbReference type="Pfam" id="PF00092">
    <property type="entry name" value="VWA"/>
    <property type="match status" value="2"/>
</dbReference>
<dbReference type="Proteomes" id="UP000664991">
    <property type="component" value="Unassembled WGS sequence"/>
</dbReference>
<evidence type="ECO:0000256" key="9">
    <source>
        <dbReference type="ARBA" id="ARBA00093320"/>
    </source>
</evidence>
<dbReference type="PROSITE" id="PS50234">
    <property type="entry name" value="VWFA"/>
    <property type="match status" value="2"/>
</dbReference>
<dbReference type="SMART" id="SM01279">
    <property type="entry name" value="Matrilin_ccoil"/>
    <property type="match status" value="1"/>
</dbReference>
<keyword evidence="5" id="KW-0732">Signal</keyword>
<proteinExistence type="predicted"/>
<reference evidence="15 16" key="1">
    <citation type="submission" date="2020-12" db="EMBL/GenBank/DDBJ databases">
        <title>De novo assembly of Tibetan sheep genome.</title>
        <authorList>
            <person name="Li X."/>
        </authorList>
    </citation>
    <scope>NUCLEOTIDE SEQUENCE [LARGE SCALE GENOMIC DNA]</scope>
    <source>
        <tissue evidence="15">Heart</tissue>
    </source>
</reference>
<dbReference type="PANTHER" id="PTHR24020">
    <property type="entry name" value="COLLAGEN ALPHA"/>
    <property type="match status" value="1"/>
</dbReference>
<accession>A0A836D7E3</accession>
<keyword evidence="13" id="KW-1133">Transmembrane helix</keyword>
<evidence type="ECO:0000256" key="4">
    <source>
        <dbReference type="ARBA" id="ARBA00022536"/>
    </source>
</evidence>
<feature type="transmembrane region" description="Helical" evidence="13">
    <location>
        <begin position="157"/>
        <end position="181"/>
    </location>
</feature>
<keyword evidence="6" id="KW-0677">Repeat</keyword>
<evidence type="ECO:0000256" key="6">
    <source>
        <dbReference type="ARBA" id="ARBA00022737"/>
    </source>
</evidence>
<dbReference type="Gene3D" id="3.40.50.410">
    <property type="entry name" value="von Willebrand factor, type A domain"/>
    <property type="match status" value="2"/>
</dbReference>
<evidence type="ECO:0000256" key="11">
    <source>
        <dbReference type="ARBA" id="ARBA00093641"/>
    </source>
</evidence>
<keyword evidence="13" id="KW-0472">Membrane</keyword>
<dbReference type="InterPro" id="IPR001881">
    <property type="entry name" value="EGF-like_Ca-bd_dom"/>
</dbReference>
<evidence type="ECO:0000256" key="7">
    <source>
        <dbReference type="ARBA" id="ARBA00023157"/>
    </source>
</evidence>
<feature type="transmembrane region" description="Helical" evidence="13">
    <location>
        <begin position="85"/>
        <end position="103"/>
    </location>
</feature>
<keyword evidence="2" id="KW-0964">Secreted</keyword>
<evidence type="ECO:0000256" key="8">
    <source>
        <dbReference type="ARBA" id="ARBA00023180"/>
    </source>
</evidence>
<dbReference type="InterPro" id="IPR036337">
    <property type="entry name" value="Matrilin_CC_sf"/>
</dbReference>
<feature type="transmembrane region" description="Helical" evidence="13">
    <location>
        <begin position="123"/>
        <end position="151"/>
    </location>
</feature>
<dbReference type="Gene3D" id="2.10.25.10">
    <property type="entry name" value="Laminin"/>
    <property type="match status" value="1"/>
</dbReference>
<keyword evidence="4" id="KW-0245">EGF-like domain</keyword>
<name>A0A836D7E3_SHEEP</name>
<dbReference type="PRINTS" id="PR00453">
    <property type="entry name" value="VWFADOMAIN"/>
</dbReference>
<dbReference type="SMART" id="SM00179">
    <property type="entry name" value="EGF_CA"/>
    <property type="match status" value="1"/>
</dbReference>
<dbReference type="InterPro" id="IPR004687">
    <property type="entry name" value="LAPTM4/5"/>
</dbReference>
<comment type="caution">
    <text evidence="15">The sequence shown here is derived from an EMBL/GenBank/DDBJ whole genome shotgun (WGS) entry which is preliminary data.</text>
</comment>
<evidence type="ECO:0000256" key="10">
    <source>
        <dbReference type="ARBA" id="ARBA00093574"/>
    </source>
</evidence>
<comment type="function">
    <text evidence="9">A major component of the extracellular matrix of non-articular cartilage. Binds to type 2 collagens and forms long concatenated protein networks as part of the extracellular matrix. Required for the network-like organization and bundling of collagen fibrils surrounding chondrocytes in the zones of maturation and hypertrophy. Required for mechanotransduction and adaption to mechanical loading in cartilage chondrocytes, resulting in an increase in expression of the extracellular matrix components ACAN and COL2A1. Acts as a moderator of angiogenesis in response to injury.</text>
</comment>
<dbReference type="InterPro" id="IPR019466">
    <property type="entry name" value="Matrilin_CC_trimer"/>
</dbReference>
<organism evidence="15 16">
    <name type="scientific">Ovis aries</name>
    <name type="common">Sheep</name>
    <dbReference type="NCBI Taxonomy" id="9940"/>
    <lineage>
        <taxon>Eukaryota</taxon>
        <taxon>Metazoa</taxon>
        <taxon>Chordata</taxon>
        <taxon>Craniata</taxon>
        <taxon>Vertebrata</taxon>
        <taxon>Euteleostomi</taxon>
        <taxon>Mammalia</taxon>
        <taxon>Eutheria</taxon>
        <taxon>Laurasiatheria</taxon>
        <taxon>Artiodactyla</taxon>
        <taxon>Ruminantia</taxon>
        <taxon>Pecora</taxon>
        <taxon>Bovidae</taxon>
        <taxon>Caprinae</taxon>
        <taxon>Ovis</taxon>
    </lineage>
</organism>
<dbReference type="Pfam" id="PF14670">
    <property type="entry name" value="FXa_inhibition"/>
    <property type="match status" value="1"/>
</dbReference>
<keyword evidence="8" id="KW-0325">Glycoprotein</keyword>
<comment type="subunit">
    <text evidence="10">Homotrimer. Part of a complex composed of MATN1 (via VWFA1 domain), type 2 collagens and type 6 collagens. Forms a complex (via covalent bonds) with ACAN; the interaction increases in abundance with increasing age of the organism via an increase in occupancy of MATN1 binding sites. Interacts with COMP.</text>
</comment>
<dbReference type="PANTHER" id="PTHR24020:SF16">
    <property type="entry name" value="CARTILAGE MATRIX PROTEIN"/>
    <property type="match status" value="1"/>
</dbReference>
<feature type="domain" description="VWFA" evidence="14">
    <location>
        <begin position="598"/>
        <end position="770"/>
    </location>
</feature>
<dbReference type="Pfam" id="PF03821">
    <property type="entry name" value="Mtp"/>
    <property type="match status" value="1"/>
</dbReference>
<dbReference type="InterPro" id="IPR002035">
    <property type="entry name" value="VWF_A"/>
</dbReference>
<dbReference type="SMART" id="SM00327">
    <property type="entry name" value="VWA"/>
    <property type="match status" value="2"/>
</dbReference>
<dbReference type="GO" id="GO:0031012">
    <property type="term" value="C:extracellular matrix"/>
    <property type="evidence" value="ECO:0007669"/>
    <property type="project" value="UniProtKB-ARBA"/>
</dbReference>
<evidence type="ECO:0000256" key="12">
    <source>
        <dbReference type="ARBA" id="ARBA00093674"/>
    </source>
</evidence>
<evidence type="ECO:0000256" key="3">
    <source>
        <dbReference type="ARBA" id="ARBA00022530"/>
    </source>
</evidence>
<keyword evidence="7" id="KW-1015">Disulfide bond</keyword>
<dbReference type="GO" id="GO:0005509">
    <property type="term" value="F:calcium ion binding"/>
    <property type="evidence" value="ECO:0007669"/>
    <property type="project" value="InterPro"/>
</dbReference>
<dbReference type="SUPFAM" id="SSF53300">
    <property type="entry name" value="vWA-like"/>
    <property type="match status" value="2"/>
</dbReference>
<evidence type="ECO:0000256" key="1">
    <source>
        <dbReference type="ARBA" id="ARBA00004498"/>
    </source>
</evidence>
<dbReference type="AlphaFoldDB" id="A0A836D7E3"/>
<dbReference type="SUPFAM" id="SSF58002">
    <property type="entry name" value="Chicken cartilage matrix protein"/>
    <property type="match status" value="1"/>
</dbReference>
<evidence type="ECO:0000256" key="2">
    <source>
        <dbReference type="ARBA" id="ARBA00022525"/>
    </source>
</evidence>
<dbReference type="FunFam" id="3.40.50.410:FF:000018">
    <property type="entry name" value="Matrilin 1"/>
    <property type="match status" value="1"/>
</dbReference>
<feature type="transmembrane region" description="Helical" evidence="13">
    <location>
        <begin position="252"/>
        <end position="274"/>
    </location>
</feature>
<comment type="subcellular location">
    <subcellularLocation>
        <location evidence="1">Secreted</location>
        <location evidence="1">Extracellular space</location>
        <location evidence="1">Extracellular matrix</location>
    </subcellularLocation>
</comment>
<dbReference type="FunFam" id="1.20.5.30:FF:000007">
    <property type="match status" value="1"/>
</dbReference>
<protein>
    <recommendedName>
        <fullName evidence="11">Matrilin-1</fullName>
    </recommendedName>
    <alternativeName>
        <fullName evidence="12">Cartilage matrix protein</fullName>
    </alternativeName>
</protein>
<dbReference type="Gene3D" id="1.20.5.30">
    <property type="match status" value="1"/>
</dbReference>
<dbReference type="Pfam" id="PF10393">
    <property type="entry name" value="Matrilin_ccoil"/>
    <property type="match status" value="1"/>
</dbReference>
<dbReference type="InterPro" id="IPR050525">
    <property type="entry name" value="ECM_Assembly_Org"/>
</dbReference>
<feature type="domain" description="VWFA" evidence="14">
    <location>
        <begin position="364"/>
        <end position="539"/>
    </location>
</feature>
<evidence type="ECO:0000313" key="15">
    <source>
        <dbReference type="EMBL" id="KAG5214220.1"/>
    </source>
</evidence>
<keyword evidence="3" id="KW-0272">Extracellular matrix</keyword>
<feature type="transmembrane region" description="Helical" evidence="13">
    <location>
        <begin position="202"/>
        <end position="224"/>
    </location>
</feature>
<sequence length="866" mass="95665">MKVEEIAASKCRRPAVKQLHDSKIKFPAPHRVLRCQHKPRFTTKRPNTFLLLVPSPSVPRRRGGNIMAPRAAAIRQTCCCFNVRIATTALAIYHVIMSVLLFIEHSVEVAHGKSSCKFSKTGYLRIAELVSSFLLITMLFIISLSLLVGVVKNREKYLLPFLSLQIMDFLLCLLTLLGSYIELPAYLKFASRSSRRVNPSKVPLMTLQLLDFCLSILTLCSSYMEVPTYLNFKSMNHMNYLPSQDGMTHNQFIKVMIIFSIAFITVLILKVYMFKCVWRCYRLMKCTNSAEERSGSKMLQKVVLPSYEEAVSLPYKVPEGGPAPPPYSEFCLIGADPGLGPDAEMNQPDTYPLTGHLCRTRPTDLVFVVDSSRSVRPVEFEKVKVFLSQVIESLDVGPNATRVGLVNYASSVKQEFPLRAHSSKAELLQAVRRIQPLSTGTMTGLAIQFAITKALSDAEGGRPRSPDISKVVIVVTDGRPQDSVRDVSARARAGGIELFAIGVGRVDKATLQQIASEPQDEHVDYVESYSVIEKLSKKFQEAFCLVSDLCATGDHDCEQVCVSSPGSYACACREGFTLNSDGKTCNVCNSGGGSLATDLVFLIDGSKSVRPENFELVKKFINQIVDTLDVSDKLAQVGLVQYSSSVRQEFPLGRFHTKKDIKAAVRNMSYMEKGTMTGAALKYLIDNSFTVSSGARPGAQKVGIVFTDGRSQDYINDAAKKAKDLGFKMFAVGVGNAVEDELREIASEPVAEHYFYTADFKTINQIGKKLQKRICVEEDPCACESIVKFQTKVEGLLQALTRKHILSQKPLRGGEEVKRALWWRGGESLAPCVMGSGRLLLKTGWILAREAGPGFGTDEGEAETKS</sequence>
<dbReference type="FunFam" id="3.40.50.410:FF:000004">
    <property type="entry name" value="collagen alpha-6(VI) chain"/>
    <property type="match status" value="1"/>
</dbReference>
<dbReference type="InterPro" id="IPR018396">
    <property type="entry name" value="LAPTM_4A/5"/>
</dbReference>
<evidence type="ECO:0000259" key="14">
    <source>
        <dbReference type="PROSITE" id="PS50234"/>
    </source>
</evidence>
<dbReference type="GO" id="GO:0016020">
    <property type="term" value="C:membrane"/>
    <property type="evidence" value="ECO:0007669"/>
    <property type="project" value="InterPro"/>
</dbReference>
<evidence type="ECO:0000256" key="5">
    <source>
        <dbReference type="ARBA" id="ARBA00022729"/>
    </source>
</evidence>
<dbReference type="SMART" id="SM00181">
    <property type="entry name" value="EGF"/>
    <property type="match status" value="1"/>
</dbReference>
<dbReference type="InterPro" id="IPR036465">
    <property type="entry name" value="vWFA_dom_sf"/>
</dbReference>
<keyword evidence="13" id="KW-0812">Transmembrane</keyword>
<evidence type="ECO:0000256" key="13">
    <source>
        <dbReference type="SAM" id="Phobius"/>
    </source>
</evidence>
<dbReference type="FunFam" id="2.10.25.10:FF:000600">
    <property type="entry name" value="cartilage matrix protein-like"/>
    <property type="match status" value="1"/>
</dbReference>
<dbReference type="CDD" id="cd01475">
    <property type="entry name" value="vWA_Matrilin"/>
    <property type="match status" value="1"/>
</dbReference>
<gene>
    <name evidence="15" type="ORF">JEQ12_010006</name>
</gene>
<dbReference type="PROSITE" id="PS01186">
    <property type="entry name" value="EGF_2"/>
    <property type="match status" value="1"/>
</dbReference>
<dbReference type="InterPro" id="IPR000742">
    <property type="entry name" value="EGF"/>
</dbReference>
<evidence type="ECO:0000313" key="16">
    <source>
        <dbReference type="Proteomes" id="UP000664991"/>
    </source>
</evidence>